<feature type="domain" description="HTH lysR-type" evidence="1">
    <location>
        <begin position="25"/>
        <end position="70"/>
    </location>
</feature>
<dbReference type="PANTHER" id="PTHR30432:SF1">
    <property type="entry name" value="DNA-BINDING TRANSCRIPTIONAL DUAL REGULATOR MODE"/>
    <property type="match status" value="1"/>
</dbReference>
<accession>A0A1D3TYQ6</accession>
<dbReference type="Gene3D" id="1.10.10.10">
    <property type="entry name" value="Winged helix-like DNA-binding domain superfamily/Winged helix DNA-binding domain"/>
    <property type="match status" value="1"/>
</dbReference>
<dbReference type="AlphaFoldDB" id="A0A1D3TYQ6"/>
<proteinExistence type="predicted"/>
<dbReference type="SUPFAM" id="SSF46785">
    <property type="entry name" value="Winged helix' DNA-binding domain"/>
    <property type="match status" value="1"/>
</dbReference>
<organism evidence="2 3">
    <name type="scientific">Anaerobium acetethylicum</name>
    <dbReference type="NCBI Taxonomy" id="1619234"/>
    <lineage>
        <taxon>Bacteria</taxon>
        <taxon>Bacillati</taxon>
        <taxon>Bacillota</taxon>
        <taxon>Clostridia</taxon>
        <taxon>Lachnospirales</taxon>
        <taxon>Lachnospiraceae</taxon>
        <taxon>Anaerobium</taxon>
    </lineage>
</organism>
<dbReference type="Proteomes" id="UP000199315">
    <property type="component" value="Unassembled WGS sequence"/>
</dbReference>
<protein>
    <submittedName>
        <fullName evidence="2">Molybdate transport system regulatory protein</fullName>
    </submittedName>
</protein>
<dbReference type="InterPro" id="IPR036388">
    <property type="entry name" value="WH-like_DNA-bd_sf"/>
</dbReference>
<dbReference type="InterPro" id="IPR000847">
    <property type="entry name" value="LysR_HTH_N"/>
</dbReference>
<keyword evidence="3" id="KW-1185">Reference proteome</keyword>
<dbReference type="InterPro" id="IPR051815">
    <property type="entry name" value="Molybdate_resp_trans_reg"/>
</dbReference>
<dbReference type="STRING" id="1619234.SAMN05421730_105012"/>
<dbReference type="PANTHER" id="PTHR30432">
    <property type="entry name" value="TRANSCRIPTIONAL REGULATOR MODE"/>
    <property type="match status" value="1"/>
</dbReference>
<dbReference type="GO" id="GO:0003700">
    <property type="term" value="F:DNA-binding transcription factor activity"/>
    <property type="evidence" value="ECO:0007669"/>
    <property type="project" value="InterPro"/>
</dbReference>
<dbReference type="EMBL" id="FMKA01000050">
    <property type="protein sequence ID" value="SCP99636.1"/>
    <property type="molecule type" value="Genomic_DNA"/>
</dbReference>
<dbReference type="InterPro" id="IPR036390">
    <property type="entry name" value="WH_DNA-bd_sf"/>
</dbReference>
<evidence type="ECO:0000313" key="2">
    <source>
        <dbReference type="EMBL" id="SCP99636.1"/>
    </source>
</evidence>
<reference evidence="2 3" key="1">
    <citation type="submission" date="2016-09" db="EMBL/GenBank/DDBJ databases">
        <authorList>
            <person name="Capua I."/>
            <person name="De Benedictis P."/>
            <person name="Joannis T."/>
            <person name="Lombin L.H."/>
            <person name="Cattoli G."/>
        </authorList>
    </citation>
    <scope>NUCLEOTIDE SEQUENCE [LARGE SCALE GENOMIC DNA]</scope>
    <source>
        <strain evidence="2 3">GluBS11</strain>
    </source>
</reference>
<evidence type="ECO:0000259" key="1">
    <source>
        <dbReference type="Pfam" id="PF00126"/>
    </source>
</evidence>
<dbReference type="RefSeq" id="WP_091236932.1">
    <property type="nucleotide sequence ID" value="NZ_FMKA01000050.1"/>
</dbReference>
<gene>
    <name evidence="2" type="ORF">SAMN05421730_105012</name>
</gene>
<sequence length="109" mass="12576">MNYNYKVWLVNDDNVKFFGTGPMNLLKKTNELGSLNKAAQEMNMSYSKAFALIKKCENELSTKLLIRQVGGRDGGGSYITEEAKEFIQKYDDFNRRSNDAIKKIYNEIF</sequence>
<dbReference type="Pfam" id="PF00126">
    <property type="entry name" value="HTH_1"/>
    <property type="match status" value="1"/>
</dbReference>
<dbReference type="OrthoDB" id="285216at2"/>
<evidence type="ECO:0000313" key="3">
    <source>
        <dbReference type="Proteomes" id="UP000199315"/>
    </source>
</evidence>
<name>A0A1D3TYQ6_9FIRM</name>